<organism evidence="1 2">
    <name type="scientific">Streptomyces longispororuber</name>
    <dbReference type="NCBI Taxonomy" id="68230"/>
    <lineage>
        <taxon>Bacteria</taxon>
        <taxon>Bacillati</taxon>
        <taxon>Actinomycetota</taxon>
        <taxon>Actinomycetes</taxon>
        <taxon>Kitasatosporales</taxon>
        <taxon>Streptomycetaceae</taxon>
        <taxon>Streptomyces</taxon>
    </lineage>
</organism>
<gene>
    <name evidence="1" type="ORF">GCM10018785_15330</name>
</gene>
<evidence type="ECO:0000313" key="2">
    <source>
        <dbReference type="Proteomes" id="UP000608024"/>
    </source>
</evidence>
<proteinExistence type="predicted"/>
<reference evidence="1" key="2">
    <citation type="submission" date="2020-09" db="EMBL/GenBank/DDBJ databases">
        <authorList>
            <person name="Sun Q."/>
            <person name="Ohkuma M."/>
        </authorList>
    </citation>
    <scope>NUCLEOTIDE SEQUENCE</scope>
    <source>
        <strain evidence="1">JCM 4784</strain>
    </source>
</reference>
<accession>A0A918ZDB4</accession>
<sequence>MRTVLADPGVTIVERVSVRLPLRLTPEPPAPHTRLCQLYRLCQLRRLILCYP</sequence>
<protein>
    <submittedName>
        <fullName evidence="1">Uncharacterized protein</fullName>
    </submittedName>
</protein>
<dbReference type="RefSeq" id="WP_190135062.1">
    <property type="nucleotide sequence ID" value="NZ_BNBT01000014.1"/>
</dbReference>
<dbReference type="EMBL" id="BNBT01000014">
    <property type="protein sequence ID" value="GHE46590.1"/>
    <property type="molecule type" value="Genomic_DNA"/>
</dbReference>
<name>A0A918ZDB4_9ACTN</name>
<evidence type="ECO:0000313" key="1">
    <source>
        <dbReference type="EMBL" id="GHE46590.1"/>
    </source>
</evidence>
<keyword evidence="2" id="KW-1185">Reference proteome</keyword>
<comment type="caution">
    <text evidence="1">The sequence shown here is derived from an EMBL/GenBank/DDBJ whole genome shotgun (WGS) entry which is preliminary data.</text>
</comment>
<dbReference type="Proteomes" id="UP000608024">
    <property type="component" value="Unassembled WGS sequence"/>
</dbReference>
<dbReference type="AlphaFoldDB" id="A0A918ZDB4"/>
<reference evidence="1" key="1">
    <citation type="journal article" date="2014" name="Int. J. Syst. Evol. Microbiol.">
        <title>Complete genome sequence of Corynebacterium casei LMG S-19264T (=DSM 44701T), isolated from a smear-ripened cheese.</title>
        <authorList>
            <consortium name="US DOE Joint Genome Institute (JGI-PGF)"/>
            <person name="Walter F."/>
            <person name="Albersmeier A."/>
            <person name="Kalinowski J."/>
            <person name="Ruckert C."/>
        </authorList>
    </citation>
    <scope>NUCLEOTIDE SEQUENCE</scope>
    <source>
        <strain evidence="1">JCM 4784</strain>
    </source>
</reference>